<comment type="similarity">
    <text evidence="5">Belongs to the SctL stator family.</text>
</comment>
<dbReference type="AlphaFoldDB" id="A0A845SEI8"/>
<protein>
    <submittedName>
        <fullName evidence="7">HrpE/YscL family type III secretion apparatus protein</fullName>
    </submittedName>
</protein>
<evidence type="ECO:0000256" key="2">
    <source>
        <dbReference type="ARBA" id="ARBA00022448"/>
    </source>
</evidence>
<evidence type="ECO:0000256" key="3">
    <source>
        <dbReference type="ARBA" id="ARBA00022490"/>
    </source>
</evidence>
<organism evidence="7 8">
    <name type="scientific">Acerihabitans arboris</name>
    <dbReference type="NCBI Taxonomy" id="2691583"/>
    <lineage>
        <taxon>Bacteria</taxon>
        <taxon>Pseudomonadati</taxon>
        <taxon>Pseudomonadota</taxon>
        <taxon>Gammaproteobacteria</taxon>
        <taxon>Enterobacterales</taxon>
        <taxon>Pectobacteriaceae</taxon>
        <taxon>Acerihabitans</taxon>
    </lineage>
</organism>
<keyword evidence="8" id="KW-1185">Reference proteome</keyword>
<dbReference type="RefSeq" id="WP_162366092.1">
    <property type="nucleotide sequence ID" value="NZ_WUBS01000007.1"/>
</dbReference>
<evidence type="ECO:0000256" key="6">
    <source>
        <dbReference type="SAM" id="MobiDB-lite"/>
    </source>
</evidence>
<keyword evidence="2" id="KW-0813">Transport</keyword>
<evidence type="ECO:0000256" key="5">
    <source>
        <dbReference type="ARBA" id="ARBA00024335"/>
    </source>
</evidence>
<dbReference type="Pfam" id="PF06188">
    <property type="entry name" value="HrpE"/>
    <property type="match status" value="1"/>
</dbReference>
<dbReference type="InterPro" id="IPR009335">
    <property type="entry name" value="T3SS_HrpE/ATPase_suE"/>
</dbReference>
<dbReference type="GO" id="GO:0030254">
    <property type="term" value="P:protein secretion by the type III secretion system"/>
    <property type="evidence" value="ECO:0007669"/>
    <property type="project" value="InterPro"/>
</dbReference>
<name>A0A845SEI8_9GAMM</name>
<dbReference type="Proteomes" id="UP000461443">
    <property type="component" value="Unassembled WGS sequence"/>
</dbReference>
<reference evidence="7 8" key="1">
    <citation type="submission" date="2019-12" db="EMBL/GenBank/DDBJ databases">
        <authorList>
            <person name="Lee S.D."/>
        </authorList>
    </citation>
    <scope>NUCLEOTIDE SEQUENCE [LARGE SCALE GENOMIC DNA]</scope>
    <source>
        <strain evidence="7 8">SAP-6</strain>
    </source>
</reference>
<comment type="subcellular location">
    <subcellularLocation>
        <location evidence="1">Cytoplasm</location>
    </subcellularLocation>
</comment>
<keyword evidence="3" id="KW-0963">Cytoplasm</keyword>
<dbReference type="InterPro" id="IPR012842">
    <property type="entry name" value="T3SS_SctL/SctL2"/>
</dbReference>
<accession>A0A845SEI8</accession>
<dbReference type="NCBIfam" id="TIGR02499">
    <property type="entry name" value="HrpE_YscL_not"/>
    <property type="match status" value="1"/>
</dbReference>
<feature type="region of interest" description="Disordered" evidence="6">
    <location>
        <begin position="203"/>
        <end position="242"/>
    </location>
</feature>
<dbReference type="GO" id="GO:0005737">
    <property type="term" value="C:cytoplasm"/>
    <property type="evidence" value="ECO:0007669"/>
    <property type="project" value="UniProtKB-SubCell"/>
</dbReference>
<evidence type="ECO:0000256" key="4">
    <source>
        <dbReference type="ARBA" id="ARBA00022927"/>
    </source>
</evidence>
<evidence type="ECO:0000256" key="1">
    <source>
        <dbReference type="ARBA" id="ARBA00004496"/>
    </source>
</evidence>
<gene>
    <name evidence="7" type="ORF">GRH90_11530</name>
</gene>
<comment type="caution">
    <text evidence="7">The sequence shown here is derived from an EMBL/GenBank/DDBJ whole genome shotgun (WGS) entry which is preliminary data.</text>
</comment>
<proteinExistence type="inferred from homology"/>
<dbReference type="EMBL" id="WUBS01000007">
    <property type="protein sequence ID" value="NDL63373.1"/>
    <property type="molecule type" value="Genomic_DNA"/>
</dbReference>
<sequence length="242" mass="26361">MWIVKKIALPAGALAGAGPLLRAGQLAGHLRALDILAQASQQADDIIRQARSQADALLADARDEARAQTQAAVAERQQAFLQQADALLLDWQRQRREWQEALLPRAELLLGQALAQLGGALPAGERLHALLHQLLRAQGDAEQATLWCHPDQQASARAWLAARPHLDWRLKTRARQDLQSVLLVTQHGELSLDWGQLLARLPGGGGTFPTPPVTARENLSAQGTGEAPRLLNSTPFTEEYPK</sequence>
<keyword evidence="4" id="KW-0653">Protein transport</keyword>
<evidence type="ECO:0000313" key="8">
    <source>
        <dbReference type="Proteomes" id="UP000461443"/>
    </source>
</evidence>
<reference evidence="7 8" key="2">
    <citation type="submission" date="2020-02" db="EMBL/GenBank/DDBJ databases">
        <title>The new genus of Enterobacteriales.</title>
        <authorList>
            <person name="Kim I.S."/>
        </authorList>
    </citation>
    <scope>NUCLEOTIDE SEQUENCE [LARGE SCALE GENOMIC DNA]</scope>
    <source>
        <strain evidence="7 8">SAP-6</strain>
    </source>
</reference>
<evidence type="ECO:0000313" key="7">
    <source>
        <dbReference type="EMBL" id="NDL63373.1"/>
    </source>
</evidence>